<organism evidence="1 2">
    <name type="scientific">Cetraspora pellucida</name>
    <dbReference type="NCBI Taxonomy" id="1433469"/>
    <lineage>
        <taxon>Eukaryota</taxon>
        <taxon>Fungi</taxon>
        <taxon>Fungi incertae sedis</taxon>
        <taxon>Mucoromycota</taxon>
        <taxon>Glomeromycotina</taxon>
        <taxon>Glomeromycetes</taxon>
        <taxon>Diversisporales</taxon>
        <taxon>Gigasporaceae</taxon>
        <taxon>Cetraspora</taxon>
    </lineage>
</organism>
<protein>
    <submittedName>
        <fullName evidence="1">1843_t:CDS:1</fullName>
    </submittedName>
</protein>
<sequence>MVKLEFLLAFITILLCSSSSFAGTIPSDHRYSPRSQVPTSIGNYVFPTDVTIPANLTVPKGNCFKFSLHVSGYIWYQCTNKTWEFSEGRVLFFNHEDVSQYPDSAVASTYNPGSSVFASAGIRSIIPKYDSSSLIATTTINYQPPDPNDFPWGLEETHDNTGDGAFKDITYIIRLNTKNGIPPPNSLCGTQYKEGYIYSSILSAQNLFYHPGP</sequence>
<keyword evidence="2" id="KW-1185">Reference proteome</keyword>
<name>A0ACA9LCN6_9GLOM</name>
<reference evidence="1" key="1">
    <citation type="submission" date="2021-06" db="EMBL/GenBank/DDBJ databases">
        <authorList>
            <person name="Kallberg Y."/>
            <person name="Tangrot J."/>
            <person name="Rosling A."/>
        </authorList>
    </citation>
    <scope>NUCLEOTIDE SEQUENCE</scope>
    <source>
        <strain evidence="1">28 12/20/2015</strain>
    </source>
</reference>
<dbReference type="EMBL" id="CAJVPW010003352">
    <property type="protein sequence ID" value="CAG8522764.1"/>
    <property type="molecule type" value="Genomic_DNA"/>
</dbReference>
<dbReference type="Proteomes" id="UP000789366">
    <property type="component" value="Unassembled WGS sequence"/>
</dbReference>
<comment type="caution">
    <text evidence="1">The sequence shown here is derived from an EMBL/GenBank/DDBJ whole genome shotgun (WGS) entry which is preliminary data.</text>
</comment>
<gene>
    <name evidence="1" type="ORF">SPELUC_LOCUS4010</name>
</gene>
<proteinExistence type="predicted"/>
<accession>A0ACA9LCN6</accession>
<evidence type="ECO:0000313" key="2">
    <source>
        <dbReference type="Proteomes" id="UP000789366"/>
    </source>
</evidence>
<evidence type="ECO:0000313" key="1">
    <source>
        <dbReference type="EMBL" id="CAG8522764.1"/>
    </source>
</evidence>